<comment type="activity regulation">
    <text evidence="10">Na(+) is not transported, but it plays an essential structural role and its presence is essential for fluoride channel function.</text>
</comment>
<name>A0ABM8B7T0_9BIFI</name>
<reference evidence="11 12" key="1">
    <citation type="journal article" date="2023" name="Microbiol. Spectr.">
        <title>Symbiosis of Carpenter Bees with Uncharacterized Lactic Acid Bacteria Showing NAD Auxotrophy.</title>
        <authorList>
            <person name="Kawasaki S."/>
            <person name="Ozawa K."/>
            <person name="Mori T."/>
            <person name="Yamamoto A."/>
            <person name="Ito M."/>
            <person name="Ohkuma M."/>
            <person name="Sakamoto M."/>
            <person name="Matsutani M."/>
        </authorList>
    </citation>
    <scope>NUCLEOTIDE SEQUENCE [LARGE SCALE GENOMIC DNA]</scope>
    <source>
        <strain evidence="11 12">Kim37-2</strain>
    </source>
</reference>
<dbReference type="PANTHER" id="PTHR28259:SF1">
    <property type="entry name" value="FLUORIDE EXPORT PROTEIN 1-RELATED"/>
    <property type="match status" value="1"/>
</dbReference>
<dbReference type="HAMAP" id="MF_00454">
    <property type="entry name" value="FluC"/>
    <property type="match status" value="1"/>
</dbReference>
<gene>
    <name evidence="10" type="primary">fluC</name>
    <name evidence="10" type="synonym">crcB</name>
    <name evidence="11" type="ORF">KIM372_07630</name>
</gene>
<accession>A0ABM8B7T0</accession>
<keyword evidence="10" id="KW-0813">Transport</keyword>
<feature type="transmembrane region" description="Helical" evidence="10">
    <location>
        <begin position="51"/>
        <end position="74"/>
    </location>
</feature>
<dbReference type="InterPro" id="IPR003691">
    <property type="entry name" value="FluC"/>
</dbReference>
<evidence type="ECO:0000256" key="4">
    <source>
        <dbReference type="ARBA" id="ARBA00022989"/>
    </source>
</evidence>
<dbReference type="Proteomes" id="UP001321766">
    <property type="component" value="Chromosome"/>
</dbReference>
<keyword evidence="2 10" id="KW-1003">Cell membrane</keyword>
<evidence type="ECO:0000256" key="7">
    <source>
        <dbReference type="ARBA" id="ARBA00035120"/>
    </source>
</evidence>
<evidence type="ECO:0000256" key="2">
    <source>
        <dbReference type="ARBA" id="ARBA00022475"/>
    </source>
</evidence>
<keyword evidence="3 10" id="KW-0812">Transmembrane</keyword>
<proteinExistence type="inferred from homology"/>
<sequence length="153" mass="16052">MPTSSPTPADTQRIDLPVLCCVVIGGTLGTAIRYMFSSLPPFSWYFYTGTFLANMIACTAYSALASFLAGAWWIPARGKELTNRTLGMGLCGGLSTLSALAVEVLTTGREGHLWSASIYLLLSFACGLVLAALGSHLGTRAAVGAGRGRKEAQ</sequence>
<comment type="function">
    <text evidence="9 10">Fluoride-specific ion channel. Important for reducing fluoride concentration in the cell, thus reducing its toxicity.</text>
</comment>
<evidence type="ECO:0000256" key="8">
    <source>
        <dbReference type="ARBA" id="ARBA00035585"/>
    </source>
</evidence>
<comment type="similarity">
    <text evidence="7 10">Belongs to the fluoride channel Fluc/FEX (TC 1.A.43) family.</text>
</comment>
<keyword evidence="10" id="KW-0915">Sodium</keyword>
<dbReference type="EMBL" id="AP026798">
    <property type="protein sequence ID" value="BDR52856.1"/>
    <property type="molecule type" value="Genomic_DNA"/>
</dbReference>
<feature type="transmembrane region" description="Helical" evidence="10">
    <location>
        <begin position="112"/>
        <end position="133"/>
    </location>
</feature>
<organism evidence="11 12">
    <name type="scientific">Bombiscardovia nodaiensis</name>
    <dbReference type="NCBI Taxonomy" id="2932181"/>
    <lineage>
        <taxon>Bacteria</taxon>
        <taxon>Bacillati</taxon>
        <taxon>Actinomycetota</taxon>
        <taxon>Actinomycetes</taxon>
        <taxon>Bifidobacteriales</taxon>
        <taxon>Bifidobacteriaceae</taxon>
        <taxon>Bombiscardovia</taxon>
    </lineage>
</organism>
<keyword evidence="10" id="KW-0479">Metal-binding</keyword>
<evidence type="ECO:0000256" key="6">
    <source>
        <dbReference type="ARBA" id="ARBA00023303"/>
    </source>
</evidence>
<keyword evidence="10" id="KW-0406">Ion transport</keyword>
<evidence type="ECO:0000256" key="1">
    <source>
        <dbReference type="ARBA" id="ARBA00004651"/>
    </source>
</evidence>
<feature type="binding site" evidence="10">
    <location>
        <position position="95"/>
    </location>
    <ligand>
        <name>Na(+)</name>
        <dbReference type="ChEBI" id="CHEBI:29101"/>
        <note>structural</note>
    </ligand>
</feature>
<comment type="subcellular location">
    <subcellularLocation>
        <location evidence="1 10">Cell membrane</location>
        <topology evidence="1 10">Multi-pass membrane protein</topology>
    </subcellularLocation>
</comment>
<evidence type="ECO:0000256" key="10">
    <source>
        <dbReference type="HAMAP-Rule" id="MF_00454"/>
    </source>
</evidence>
<evidence type="ECO:0000256" key="3">
    <source>
        <dbReference type="ARBA" id="ARBA00022692"/>
    </source>
</evidence>
<feature type="transmembrane region" description="Helical" evidence="10">
    <location>
        <begin position="16"/>
        <end position="36"/>
    </location>
</feature>
<comment type="catalytic activity">
    <reaction evidence="8">
        <text>fluoride(in) = fluoride(out)</text>
        <dbReference type="Rhea" id="RHEA:76159"/>
        <dbReference type="ChEBI" id="CHEBI:17051"/>
    </reaction>
    <physiologicalReaction direction="left-to-right" evidence="8">
        <dbReference type="Rhea" id="RHEA:76160"/>
    </physiologicalReaction>
</comment>
<evidence type="ECO:0000256" key="5">
    <source>
        <dbReference type="ARBA" id="ARBA00023136"/>
    </source>
</evidence>
<feature type="transmembrane region" description="Helical" evidence="10">
    <location>
        <begin position="86"/>
        <end position="106"/>
    </location>
</feature>
<evidence type="ECO:0000256" key="9">
    <source>
        <dbReference type="ARBA" id="ARBA00049940"/>
    </source>
</evidence>
<keyword evidence="4 10" id="KW-1133">Transmembrane helix</keyword>
<feature type="binding site" evidence="10">
    <location>
        <position position="92"/>
    </location>
    <ligand>
        <name>Na(+)</name>
        <dbReference type="ChEBI" id="CHEBI:29101"/>
        <note>structural</note>
    </ligand>
</feature>
<keyword evidence="5 10" id="KW-0472">Membrane</keyword>
<dbReference type="Pfam" id="PF02537">
    <property type="entry name" value="CRCB"/>
    <property type="match status" value="1"/>
</dbReference>
<dbReference type="PANTHER" id="PTHR28259">
    <property type="entry name" value="FLUORIDE EXPORT PROTEIN 1-RELATED"/>
    <property type="match status" value="1"/>
</dbReference>
<protein>
    <recommendedName>
        <fullName evidence="10">Fluoride-specific ion channel FluC</fullName>
    </recommendedName>
</protein>
<evidence type="ECO:0000313" key="11">
    <source>
        <dbReference type="EMBL" id="BDR52856.1"/>
    </source>
</evidence>
<keyword evidence="12" id="KW-1185">Reference proteome</keyword>
<keyword evidence="6 10" id="KW-0407">Ion channel</keyword>
<evidence type="ECO:0000313" key="12">
    <source>
        <dbReference type="Proteomes" id="UP001321766"/>
    </source>
</evidence>